<organism evidence="5 6">
    <name type="scientific">Sanguibacter biliveldensis</name>
    <dbReference type="NCBI Taxonomy" id="3030830"/>
    <lineage>
        <taxon>Bacteria</taxon>
        <taxon>Bacillati</taxon>
        <taxon>Actinomycetota</taxon>
        <taxon>Actinomycetes</taxon>
        <taxon>Micrococcales</taxon>
        <taxon>Sanguibacteraceae</taxon>
        <taxon>Sanguibacter</taxon>
    </lineage>
</organism>
<dbReference type="GO" id="GO:0016491">
    <property type="term" value="F:oxidoreductase activity"/>
    <property type="evidence" value="ECO:0007669"/>
    <property type="project" value="UniProtKB-KW"/>
</dbReference>
<name>A0AAF0Z4H7_9MICO</name>
<proteinExistence type="predicted"/>
<protein>
    <submittedName>
        <fullName evidence="5">Gfo/Idh/MocA family oxidoreductase</fullName>
    </submittedName>
</protein>
<feature type="domain" description="Gfo/Idh/MocA-like oxidoreductase N-terminal" evidence="3">
    <location>
        <begin position="50"/>
        <end position="165"/>
    </location>
</feature>
<dbReference type="Gene3D" id="3.30.360.10">
    <property type="entry name" value="Dihydrodipicolinate Reductase, domain 2"/>
    <property type="match status" value="1"/>
</dbReference>
<dbReference type="SUPFAM" id="SSF51735">
    <property type="entry name" value="NAD(P)-binding Rossmann-fold domains"/>
    <property type="match status" value="1"/>
</dbReference>
<dbReference type="InterPro" id="IPR036291">
    <property type="entry name" value="NAD(P)-bd_dom_sf"/>
</dbReference>
<keyword evidence="2" id="KW-0520">NAD</keyword>
<feature type="domain" description="GFO/IDH/MocA-like oxidoreductase" evidence="4">
    <location>
        <begin position="174"/>
        <end position="304"/>
    </location>
</feature>
<dbReference type="SUPFAM" id="SSF55347">
    <property type="entry name" value="Glyceraldehyde-3-phosphate dehydrogenase-like, C-terminal domain"/>
    <property type="match status" value="1"/>
</dbReference>
<keyword evidence="1" id="KW-0560">Oxidoreductase</keyword>
<dbReference type="InterPro" id="IPR050463">
    <property type="entry name" value="Gfo/Idh/MocA_oxidrdct_glycsds"/>
</dbReference>
<dbReference type="AlphaFoldDB" id="A0AAF0Z4H7"/>
<evidence type="ECO:0000313" key="5">
    <source>
        <dbReference type="EMBL" id="WPF82868.1"/>
    </source>
</evidence>
<dbReference type="Pfam" id="PF22725">
    <property type="entry name" value="GFO_IDH_MocA_C3"/>
    <property type="match status" value="1"/>
</dbReference>
<sequence length="417" mass="44332">MSTATPRAGTTGTTADAEVTHALAATSAAAVAADTDTPVVHTVTLVGPRGFGATYRARIAALTAQGRVRLGAVVSPDDPAGLDDLPDGTPWFRTLEENLASEDPAIRPDVVIVSTPIHTHLPITEVALRAGCDVMLEKPPVPSAADQARLLRLVEETGRLCQVGFQTFGSTAVAEVERVVTSGEIGEVVSVGTVGTWTRPASYWARAPWAGRRVLDGVEVVDGVVTNPLAHAVATALRVGGVRRAEDVAEVEVDLFHANPIEADDTSSVRVLATSGVTFGFGLSLCAPVRTPSRITVYGTLGRVVLYYETDRVEVQLPEGVRFVQGGRMPLLDDLLDVRERRAERELLCSLDATGAFTQVVEAVRSAPAPRRVPEDLVRWVGEGGDRRPVVKEVEEWCERVAARSQTFAAAGAPWAV</sequence>
<evidence type="ECO:0000256" key="2">
    <source>
        <dbReference type="ARBA" id="ARBA00023027"/>
    </source>
</evidence>
<dbReference type="EMBL" id="CP138359">
    <property type="protein sequence ID" value="WPF82868.1"/>
    <property type="molecule type" value="Genomic_DNA"/>
</dbReference>
<dbReference type="InterPro" id="IPR055170">
    <property type="entry name" value="GFO_IDH_MocA-like_dom"/>
</dbReference>
<dbReference type="Gene3D" id="3.40.50.720">
    <property type="entry name" value="NAD(P)-binding Rossmann-like Domain"/>
    <property type="match status" value="1"/>
</dbReference>
<dbReference type="KEGG" id="sbil:SANBI_000500"/>
<dbReference type="Pfam" id="PF01408">
    <property type="entry name" value="GFO_IDH_MocA"/>
    <property type="match status" value="1"/>
</dbReference>
<reference evidence="6" key="1">
    <citation type="submission" date="2023-11" db="EMBL/GenBank/DDBJ databases">
        <authorList>
            <person name="Helweg L.P."/>
            <person name="Kiel A."/>
            <person name="Hitz F."/>
            <person name="Ruckert-Reed C."/>
            <person name="Busche T."/>
            <person name="Kaltschmidt B."/>
            <person name="Kaltschmidt C."/>
        </authorList>
    </citation>
    <scope>NUCLEOTIDE SEQUENCE [LARGE SCALE GENOMIC DNA]</scope>
    <source>
        <strain evidence="6">4.1</strain>
    </source>
</reference>
<accession>A0AAF0Z4H7</accession>
<evidence type="ECO:0000259" key="3">
    <source>
        <dbReference type="Pfam" id="PF01408"/>
    </source>
</evidence>
<gene>
    <name evidence="5" type="ORF">SANBI_000500</name>
</gene>
<dbReference type="PANTHER" id="PTHR43818:SF11">
    <property type="entry name" value="BCDNA.GH03377"/>
    <property type="match status" value="1"/>
</dbReference>
<dbReference type="InterPro" id="IPR000683">
    <property type="entry name" value="Gfo/Idh/MocA-like_OxRdtase_N"/>
</dbReference>
<dbReference type="Proteomes" id="UP001304340">
    <property type="component" value="Chromosome"/>
</dbReference>
<evidence type="ECO:0000256" key="1">
    <source>
        <dbReference type="ARBA" id="ARBA00023002"/>
    </source>
</evidence>
<dbReference type="PANTHER" id="PTHR43818">
    <property type="entry name" value="BCDNA.GH03377"/>
    <property type="match status" value="1"/>
</dbReference>
<keyword evidence="6" id="KW-1185">Reference proteome</keyword>
<evidence type="ECO:0000259" key="4">
    <source>
        <dbReference type="Pfam" id="PF22725"/>
    </source>
</evidence>
<dbReference type="RefSeq" id="WP_319158608.1">
    <property type="nucleotide sequence ID" value="NZ_CP138359.1"/>
</dbReference>
<dbReference type="GO" id="GO:0000166">
    <property type="term" value="F:nucleotide binding"/>
    <property type="evidence" value="ECO:0007669"/>
    <property type="project" value="InterPro"/>
</dbReference>
<evidence type="ECO:0000313" key="6">
    <source>
        <dbReference type="Proteomes" id="UP001304340"/>
    </source>
</evidence>